<dbReference type="RefSeq" id="WP_317469896.1">
    <property type="nucleotide sequence ID" value="NZ_JAWLKJ010000002.1"/>
</dbReference>
<dbReference type="Gene3D" id="3.30.530.20">
    <property type="match status" value="1"/>
</dbReference>
<dbReference type="InterPro" id="IPR023393">
    <property type="entry name" value="START-like_dom_sf"/>
</dbReference>
<comment type="caution">
    <text evidence="1">The sequence shown here is derived from an EMBL/GenBank/DDBJ whole genome shotgun (WGS) entry which is preliminary data.</text>
</comment>
<evidence type="ECO:0000313" key="2">
    <source>
        <dbReference type="Proteomes" id="UP001185873"/>
    </source>
</evidence>
<protein>
    <submittedName>
        <fullName evidence="1">SRPBCC domain-containing protein</fullName>
    </submittedName>
</protein>
<name>A0AAE4U513_9ACTN</name>
<sequence>MSNHFEIRKTVVLEATPEQVWRAIATPEGQAAWSPDPYQSMDGMQVEATENERLAVRTPEAGNGAFHAFEYLVSADDESTTTLTFVHSGYLGDDWDAEFDFGEMTGHGWDMYLHTLAQYLEHFADRPAHFVTAQGPPSSATPGAWAAIENALGVTGPFTRGQHVRLTPQGLPELEGVVDFAYPKDVNFLAVRTSDGLFRFHDNSVMGMPQAVGHYYYADIDREATERAWADWLTRVFA</sequence>
<dbReference type="EMBL" id="JAWLKJ010000002">
    <property type="protein sequence ID" value="MDV6299322.1"/>
    <property type="molecule type" value="Genomic_DNA"/>
</dbReference>
<dbReference type="Proteomes" id="UP001185873">
    <property type="component" value="Unassembled WGS sequence"/>
</dbReference>
<reference evidence="1" key="1">
    <citation type="submission" date="2023-10" db="EMBL/GenBank/DDBJ databases">
        <title>Development of a sustainable strategy for remediation of hydrocarbon-contaminated territories based on the waste exchange concept.</title>
        <authorList>
            <person name="Krivoruchko A."/>
        </authorList>
    </citation>
    <scope>NUCLEOTIDE SEQUENCE</scope>
    <source>
        <strain evidence="1">IEGM 1175</strain>
    </source>
</reference>
<evidence type="ECO:0000313" key="1">
    <source>
        <dbReference type="EMBL" id="MDV6299322.1"/>
    </source>
</evidence>
<dbReference type="SUPFAM" id="SSF55961">
    <property type="entry name" value="Bet v1-like"/>
    <property type="match status" value="1"/>
</dbReference>
<dbReference type="AlphaFoldDB" id="A0AAE4U513"/>
<dbReference type="CDD" id="cd07814">
    <property type="entry name" value="SRPBCC_CalC_Aha1-like"/>
    <property type="match status" value="1"/>
</dbReference>
<gene>
    <name evidence="1" type="ORF">R3P82_09350</name>
</gene>
<proteinExistence type="predicted"/>
<organism evidence="1 2">
    <name type="scientific">Dietzia maris</name>
    <dbReference type="NCBI Taxonomy" id="37915"/>
    <lineage>
        <taxon>Bacteria</taxon>
        <taxon>Bacillati</taxon>
        <taxon>Actinomycetota</taxon>
        <taxon>Actinomycetes</taxon>
        <taxon>Mycobacteriales</taxon>
        <taxon>Dietziaceae</taxon>
        <taxon>Dietzia</taxon>
    </lineage>
</organism>
<accession>A0AAE4U513</accession>